<keyword evidence="3" id="KW-1185">Reference proteome</keyword>
<dbReference type="AlphaFoldDB" id="A0A420XR83"/>
<organism evidence="2 3">
    <name type="scientific">Motilibacter peucedani</name>
    <dbReference type="NCBI Taxonomy" id="598650"/>
    <lineage>
        <taxon>Bacteria</taxon>
        <taxon>Bacillati</taxon>
        <taxon>Actinomycetota</taxon>
        <taxon>Actinomycetes</taxon>
        <taxon>Motilibacterales</taxon>
        <taxon>Motilibacteraceae</taxon>
        <taxon>Motilibacter</taxon>
    </lineage>
</organism>
<name>A0A420XR83_9ACTN</name>
<dbReference type="InParanoid" id="A0A420XR83"/>
<dbReference type="EMBL" id="RBWV01000011">
    <property type="protein sequence ID" value="RKS75734.1"/>
    <property type="molecule type" value="Genomic_DNA"/>
</dbReference>
<evidence type="ECO:0000313" key="3">
    <source>
        <dbReference type="Proteomes" id="UP000281955"/>
    </source>
</evidence>
<sequence>MATVQPPVAPVAGQRVNVRVRLRSRDGRRVSVLTGGATVLLVKDGFVVGRDHGDVGHTSEGWGPTLEGSDEATTESSVALRGCPFGPVGRRHPDLTRDALRAGTYGLVAVLYDNDGSRITGPATKLRLP</sequence>
<reference evidence="2 3" key="1">
    <citation type="submission" date="2018-10" db="EMBL/GenBank/DDBJ databases">
        <title>Genomic Encyclopedia of Archaeal and Bacterial Type Strains, Phase II (KMG-II): from individual species to whole genera.</title>
        <authorList>
            <person name="Goeker M."/>
        </authorList>
    </citation>
    <scope>NUCLEOTIDE SEQUENCE [LARGE SCALE GENOMIC DNA]</scope>
    <source>
        <strain evidence="2 3">RP-AC37</strain>
    </source>
</reference>
<evidence type="ECO:0000313" key="2">
    <source>
        <dbReference type="EMBL" id="RKS75734.1"/>
    </source>
</evidence>
<gene>
    <name evidence="2" type="ORF">CLV35_2211</name>
</gene>
<protein>
    <submittedName>
        <fullName evidence="2">Uncharacterized protein</fullName>
    </submittedName>
</protein>
<evidence type="ECO:0000256" key="1">
    <source>
        <dbReference type="SAM" id="MobiDB-lite"/>
    </source>
</evidence>
<dbReference type="Proteomes" id="UP000281955">
    <property type="component" value="Unassembled WGS sequence"/>
</dbReference>
<comment type="caution">
    <text evidence="2">The sequence shown here is derived from an EMBL/GenBank/DDBJ whole genome shotgun (WGS) entry which is preliminary data.</text>
</comment>
<feature type="region of interest" description="Disordered" evidence="1">
    <location>
        <begin position="52"/>
        <end position="74"/>
    </location>
</feature>
<proteinExistence type="predicted"/>
<accession>A0A420XR83</accession>